<comment type="similarity">
    <text evidence="2">Belongs to the RUS1 family.</text>
</comment>
<evidence type="ECO:0000256" key="6">
    <source>
        <dbReference type="SAM" id="Phobius"/>
    </source>
</evidence>
<dbReference type="GO" id="GO:0016020">
    <property type="term" value="C:membrane"/>
    <property type="evidence" value="ECO:0007669"/>
    <property type="project" value="UniProtKB-SubCell"/>
</dbReference>
<feature type="domain" description="Root UVB sensitive protein C-terminal" evidence="8">
    <location>
        <begin position="306"/>
        <end position="472"/>
    </location>
</feature>
<accession>A0AAE1B2H2</accession>
<dbReference type="InterPro" id="IPR055412">
    <property type="entry name" value="UVB_sens_C"/>
</dbReference>
<evidence type="ECO:0000259" key="7">
    <source>
        <dbReference type="Pfam" id="PF04884"/>
    </source>
</evidence>
<dbReference type="InterPro" id="IPR054549">
    <property type="entry name" value="UVB_sens_RUS_dom"/>
</dbReference>
<evidence type="ECO:0000256" key="2">
    <source>
        <dbReference type="ARBA" id="ARBA00007558"/>
    </source>
</evidence>
<evidence type="ECO:0000256" key="3">
    <source>
        <dbReference type="ARBA" id="ARBA00022692"/>
    </source>
</evidence>
<feature type="domain" description="Protein root UVB sensitive/RUS" evidence="7">
    <location>
        <begin position="67"/>
        <end position="303"/>
    </location>
</feature>
<evidence type="ECO:0000313" key="10">
    <source>
        <dbReference type="Proteomes" id="UP001283361"/>
    </source>
</evidence>
<dbReference type="InterPro" id="IPR006968">
    <property type="entry name" value="RUS_fam"/>
</dbReference>
<dbReference type="EMBL" id="JAWDGP010000692">
    <property type="protein sequence ID" value="KAK3798382.1"/>
    <property type="molecule type" value="Genomic_DNA"/>
</dbReference>
<evidence type="ECO:0000259" key="8">
    <source>
        <dbReference type="Pfam" id="PF24160"/>
    </source>
</evidence>
<organism evidence="9 10">
    <name type="scientific">Elysia crispata</name>
    <name type="common">lettuce slug</name>
    <dbReference type="NCBI Taxonomy" id="231223"/>
    <lineage>
        <taxon>Eukaryota</taxon>
        <taxon>Metazoa</taxon>
        <taxon>Spiralia</taxon>
        <taxon>Lophotrochozoa</taxon>
        <taxon>Mollusca</taxon>
        <taxon>Gastropoda</taxon>
        <taxon>Heterobranchia</taxon>
        <taxon>Euthyneura</taxon>
        <taxon>Panpulmonata</taxon>
        <taxon>Sacoglossa</taxon>
        <taxon>Placobranchoidea</taxon>
        <taxon>Plakobranchidae</taxon>
        <taxon>Elysia</taxon>
    </lineage>
</organism>
<gene>
    <name evidence="9" type="ORF">RRG08_063392</name>
</gene>
<keyword evidence="3 6" id="KW-0812">Transmembrane</keyword>
<proteinExistence type="inferred from homology"/>
<feature type="transmembrane region" description="Helical" evidence="6">
    <location>
        <begin position="260"/>
        <end position="280"/>
    </location>
</feature>
<keyword evidence="4 6" id="KW-1133">Transmembrane helix</keyword>
<evidence type="ECO:0000256" key="4">
    <source>
        <dbReference type="ARBA" id="ARBA00022989"/>
    </source>
</evidence>
<dbReference type="AlphaFoldDB" id="A0AAE1B2H2"/>
<dbReference type="Proteomes" id="UP001283361">
    <property type="component" value="Unassembled WGS sequence"/>
</dbReference>
<dbReference type="PANTHER" id="PTHR12770">
    <property type="entry name" value="RUS1 FAMILY PROTEIN C16ORF58"/>
    <property type="match status" value="1"/>
</dbReference>
<protein>
    <submittedName>
        <fullName evidence="9">Uncharacterized protein</fullName>
    </submittedName>
</protein>
<dbReference type="Pfam" id="PF24160">
    <property type="entry name" value="UVB_sens_C"/>
    <property type="match status" value="1"/>
</dbReference>
<dbReference type="PANTHER" id="PTHR12770:SF31">
    <property type="entry name" value="RUS FAMILY MEMBER 1"/>
    <property type="match status" value="1"/>
</dbReference>
<keyword evidence="10" id="KW-1185">Reference proteome</keyword>
<dbReference type="Pfam" id="PF04884">
    <property type="entry name" value="UVB_sens_prot"/>
    <property type="match status" value="1"/>
</dbReference>
<name>A0AAE1B2H2_9GAST</name>
<keyword evidence="5 6" id="KW-0472">Membrane</keyword>
<sequence>MLPCKRNLASVRLSFVHNTEPDMDGDSSSPAEKLVCREQYGSTSRKHDYHLMKQDGKLKKINTSKSFNSIFHLFWAVFLPQGYPDTVSDDYLAYQIWDTVQAFASSITGTLASHAVLKGVGVGDETASVLGASLTWLYKDGAGMLGRILFAWAKGTALDCEAKRWRLFADVLNDLAIFIDILSPLFGPYFTLVVCVSGIFRSIVGVAGGATRASLTQHQARRNNMADVSAKDGSQETLVNLAALLCSIVMVKFVTGHQVVVWLLFVVFTSLHLFANYRAVRSVRMETLSQARLHHVARHYFVHQKVLDVPTANSLEPVIFPVRRPLTIHLGVSLGDLTKSLSFPALMEVYERSMTGYLLGVDYKRGSINIVLSQAADTLDQIQACLHAELINFILDQICRGKELGEKLKHLGSLVQESQKSGPDNEDLIKSVLATSLHFVESSMSSLTRELHSQGWVTETAYLGADEWRALWDDQELQDYKKDN</sequence>
<reference evidence="9" key="1">
    <citation type="journal article" date="2023" name="G3 (Bethesda)">
        <title>A reference genome for the long-term kleptoplast-retaining sea slug Elysia crispata morphotype clarki.</title>
        <authorList>
            <person name="Eastman K.E."/>
            <person name="Pendleton A.L."/>
            <person name="Shaikh M.A."/>
            <person name="Suttiyut T."/>
            <person name="Ogas R."/>
            <person name="Tomko P."/>
            <person name="Gavelis G."/>
            <person name="Widhalm J.R."/>
            <person name="Wisecaver J.H."/>
        </authorList>
    </citation>
    <scope>NUCLEOTIDE SEQUENCE</scope>
    <source>
        <strain evidence="9">ECLA1</strain>
    </source>
</reference>
<comment type="subcellular location">
    <subcellularLocation>
        <location evidence="1">Membrane</location>
    </subcellularLocation>
</comment>
<comment type="caution">
    <text evidence="9">The sequence shown here is derived from an EMBL/GenBank/DDBJ whole genome shotgun (WGS) entry which is preliminary data.</text>
</comment>
<evidence type="ECO:0000313" key="9">
    <source>
        <dbReference type="EMBL" id="KAK3798382.1"/>
    </source>
</evidence>
<evidence type="ECO:0000256" key="1">
    <source>
        <dbReference type="ARBA" id="ARBA00004370"/>
    </source>
</evidence>
<evidence type="ECO:0000256" key="5">
    <source>
        <dbReference type="ARBA" id="ARBA00023136"/>
    </source>
</evidence>